<protein>
    <submittedName>
        <fullName evidence="2">Uncharacterized protein</fullName>
    </submittedName>
</protein>
<accession>A0A919KXD0</accession>
<dbReference type="Proteomes" id="UP000603708">
    <property type="component" value="Unassembled WGS sequence"/>
</dbReference>
<feature type="region of interest" description="Disordered" evidence="1">
    <location>
        <begin position="50"/>
        <end position="78"/>
    </location>
</feature>
<sequence>MTSCHHALMPPTVPTPPEPDHPCGKPPVDNSVRCATPAVDGCGADLTLGRTRGLPRTGLVPPRAHTGAHPGAPAAYPG</sequence>
<reference evidence="2" key="2">
    <citation type="submission" date="2020-09" db="EMBL/GenBank/DDBJ databases">
        <authorList>
            <person name="Sun Q."/>
            <person name="Ohkuma M."/>
        </authorList>
    </citation>
    <scope>NUCLEOTIDE SEQUENCE</scope>
    <source>
        <strain evidence="2">JCM 5069</strain>
    </source>
</reference>
<reference evidence="2" key="1">
    <citation type="journal article" date="2014" name="Int. J. Syst. Evol. Microbiol.">
        <title>Complete genome sequence of Corynebacterium casei LMG S-19264T (=DSM 44701T), isolated from a smear-ripened cheese.</title>
        <authorList>
            <consortium name="US DOE Joint Genome Institute (JGI-PGF)"/>
            <person name="Walter F."/>
            <person name="Albersmeier A."/>
            <person name="Kalinowski J."/>
            <person name="Ruckert C."/>
        </authorList>
    </citation>
    <scope>NUCLEOTIDE SEQUENCE</scope>
    <source>
        <strain evidence="2">JCM 5069</strain>
    </source>
</reference>
<feature type="region of interest" description="Disordered" evidence="1">
    <location>
        <begin position="1"/>
        <end position="27"/>
    </location>
</feature>
<evidence type="ECO:0000313" key="2">
    <source>
        <dbReference type="EMBL" id="GHH76212.1"/>
    </source>
</evidence>
<evidence type="ECO:0000313" key="3">
    <source>
        <dbReference type="Proteomes" id="UP000603708"/>
    </source>
</evidence>
<comment type="caution">
    <text evidence="2">The sequence shown here is derived from an EMBL/GenBank/DDBJ whole genome shotgun (WGS) entry which is preliminary data.</text>
</comment>
<gene>
    <name evidence="2" type="ORF">GCM10018793_21320</name>
</gene>
<evidence type="ECO:0000256" key="1">
    <source>
        <dbReference type="SAM" id="MobiDB-lite"/>
    </source>
</evidence>
<dbReference type="EMBL" id="BNCD01000005">
    <property type="protein sequence ID" value="GHH76212.1"/>
    <property type="molecule type" value="Genomic_DNA"/>
</dbReference>
<feature type="compositionally biased region" description="Low complexity" evidence="1">
    <location>
        <begin position="61"/>
        <end position="78"/>
    </location>
</feature>
<dbReference type="AlphaFoldDB" id="A0A919KXD0"/>
<organism evidence="2 3">
    <name type="scientific">Streptomyces sulfonofaciens</name>
    <dbReference type="NCBI Taxonomy" id="68272"/>
    <lineage>
        <taxon>Bacteria</taxon>
        <taxon>Bacillati</taxon>
        <taxon>Actinomycetota</taxon>
        <taxon>Actinomycetes</taxon>
        <taxon>Kitasatosporales</taxon>
        <taxon>Streptomycetaceae</taxon>
        <taxon>Streptomyces</taxon>
    </lineage>
</organism>
<keyword evidence="3" id="KW-1185">Reference proteome</keyword>
<name>A0A919KXD0_9ACTN</name>
<proteinExistence type="predicted"/>